<dbReference type="PROSITE" id="PS50885">
    <property type="entry name" value="HAMP"/>
    <property type="match status" value="1"/>
</dbReference>
<dbReference type="InterPro" id="IPR050640">
    <property type="entry name" value="Bact_2-comp_sensor_kinase"/>
</dbReference>
<evidence type="ECO:0000256" key="6">
    <source>
        <dbReference type="ARBA" id="ARBA00023136"/>
    </source>
</evidence>
<evidence type="ECO:0000259" key="8">
    <source>
        <dbReference type="PROSITE" id="PS50885"/>
    </source>
</evidence>
<comment type="subcellular location">
    <subcellularLocation>
        <location evidence="1">Cell membrane</location>
        <topology evidence="1">Multi-pass membrane protein</topology>
    </subcellularLocation>
</comment>
<feature type="transmembrane region" description="Helical" evidence="7">
    <location>
        <begin position="20"/>
        <end position="41"/>
    </location>
</feature>
<dbReference type="RefSeq" id="WP_076218729.1">
    <property type="nucleotide sequence ID" value="NZ_MPTJ01000003.1"/>
</dbReference>
<keyword evidence="2" id="KW-1003">Cell membrane</keyword>
<sequence>MNIWKRFTSLRELTQSRFSLFAKINCLIILLFIPIIIMYTFSNNVTYDVVSKELQVSNTKQLTFLSSQIDSRINQMMDFTLILSRDPNVRAFNGLNIWADRYDQMQTRYVIQEKMVLQSGVADIWPARYAVHSQQNKDVISNYNRAFGYDEDYLKRNMSGKWTYGDHSLESKDELKSFYWFYTDSLAQPGMLTGSNLVIEASFSYENIQNMLDTYKEGGQGDPFLYHKGNSPILNRSADKLLSEELIRYLDKHSPENTTQDVVKLNGKNYLVSSVKSSYLDWNLIDVVPLYQILKPISLSQDLFYISMILLFVMGISASILLYRNVQYPIKKLIKGLRRVQRGDYSVRLHNEGRNEFSFLFHRFNDMSHQIQDLIENVFNEKIRAREATLKQLQAQINPHFLYNCLGYIINMAQMKDEDAVVSMAYNLSAYYRYTTRMERETASLDEEIKLLVNYLDIQKLRNARIDYHIEIPENMLSQSVPRLMLQPIVENSVIHGVAKSYSSGEISISGEISNGFCKIYIDDDGPGLNPEQLEALNRKMQEPLQEEMGCGLWNTNQRIMHLFGNQSCLTFKPSPLGGFRTEIIWEIPTEDEYSKFKNHQGE</sequence>
<dbReference type="InterPro" id="IPR010559">
    <property type="entry name" value="Sig_transdc_His_kin_internal"/>
</dbReference>
<evidence type="ECO:0000313" key="9">
    <source>
        <dbReference type="EMBL" id="OMD34431.1"/>
    </source>
</evidence>
<dbReference type="CDD" id="cd06225">
    <property type="entry name" value="HAMP"/>
    <property type="match status" value="1"/>
</dbReference>
<reference evidence="9 10" key="1">
    <citation type="submission" date="2016-11" db="EMBL/GenBank/DDBJ databases">
        <title>Paenibacillus species isolates.</title>
        <authorList>
            <person name="Beno S.M."/>
        </authorList>
    </citation>
    <scope>NUCLEOTIDE SEQUENCE [LARGE SCALE GENOMIC DNA]</scope>
    <source>
        <strain evidence="9 10">FSL H7-0433</strain>
    </source>
</reference>
<dbReference type="InterPro" id="IPR003660">
    <property type="entry name" value="HAMP_dom"/>
</dbReference>
<keyword evidence="4" id="KW-0808">Transferase</keyword>
<keyword evidence="10" id="KW-1185">Reference proteome</keyword>
<dbReference type="Pfam" id="PF02518">
    <property type="entry name" value="HATPase_c"/>
    <property type="match status" value="1"/>
</dbReference>
<evidence type="ECO:0000256" key="2">
    <source>
        <dbReference type="ARBA" id="ARBA00022475"/>
    </source>
</evidence>
<dbReference type="PANTHER" id="PTHR34220">
    <property type="entry name" value="SENSOR HISTIDINE KINASE YPDA"/>
    <property type="match status" value="1"/>
</dbReference>
<comment type="caution">
    <text evidence="9">The sequence shown here is derived from an EMBL/GenBank/DDBJ whole genome shotgun (WGS) entry which is preliminary data.</text>
</comment>
<dbReference type="Proteomes" id="UP000187158">
    <property type="component" value="Unassembled WGS sequence"/>
</dbReference>
<evidence type="ECO:0000313" key="10">
    <source>
        <dbReference type="Proteomes" id="UP000187158"/>
    </source>
</evidence>
<organism evidence="9 10">
    <name type="scientific">Paenibacillus odorifer</name>
    <dbReference type="NCBI Taxonomy" id="189426"/>
    <lineage>
        <taxon>Bacteria</taxon>
        <taxon>Bacillati</taxon>
        <taxon>Bacillota</taxon>
        <taxon>Bacilli</taxon>
        <taxon>Bacillales</taxon>
        <taxon>Paenibacillaceae</taxon>
        <taxon>Paenibacillus</taxon>
    </lineage>
</organism>
<dbReference type="Gene3D" id="3.30.450.20">
    <property type="entry name" value="PAS domain"/>
    <property type="match status" value="1"/>
</dbReference>
<proteinExistence type="predicted"/>
<feature type="transmembrane region" description="Helical" evidence="7">
    <location>
        <begin position="303"/>
        <end position="323"/>
    </location>
</feature>
<dbReference type="InterPro" id="IPR036890">
    <property type="entry name" value="HATPase_C_sf"/>
</dbReference>
<name>A0ABX3GTI6_9BACL</name>
<evidence type="ECO:0000256" key="3">
    <source>
        <dbReference type="ARBA" id="ARBA00022553"/>
    </source>
</evidence>
<evidence type="ECO:0000256" key="1">
    <source>
        <dbReference type="ARBA" id="ARBA00004651"/>
    </source>
</evidence>
<dbReference type="EMBL" id="MPVP01000055">
    <property type="protein sequence ID" value="OMD34431.1"/>
    <property type="molecule type" value="Genomic_DNA"/>
</dbReference>
<dbReference type="InterPro" id="IPR003594">
    <property type="entry name" value="HATPase_dom"/>
</dbReference>
<evidence type="ECO:0000256" key="5">
    <source>
        <dbReference type="ARBA" id="ARBA00022777"/>
    </source>
</evidence>
<dbReference type="GO" id="GO:0016301">
    <property type="term" value="F:kinase activity"/>
    <property type="evidence" value="ECO:0007669"/>
    <property type="project" value="UniProtKB-KW"/>
</dbReference>
<dbReference type="SUPFAM" id="SSF55874">
    <property type="entry name" value="ATPase domain of HSP90 chaperone/DNA topoisomerase II/histidine kinase"/>
    <property type="match status" value="1"/>
</dbReference>
<evidence type="ECO:0000256" key="4">
    <source>
        <dbReference type="ARBA" id="ARBA00022679"/>
    </source>
</evidence>
<protein>
    <submittedName>
        <fullName evidence="9">Two-component sensor histidine kinase</fullName>
    </submittedName>
</protein>
<evidence type="ECO:0000256" key="7">
    <source>
        <dbReference type="SAM" id="Phobius"/>
    </source>
</evidence>
<accession>A0ABX3GTI6</accession>
<gene>
    <name evidence="9" type="ORF">BSO21_11410</name>
</gene>
<keyword evidence="5 9" id="KW-0418">Kinase</keyword>
<keyword evidence="3" id="KW-0597">Phosphoprotein</keyword>
<dbReference type="Pfam" id="PF06580">
    <property type="entry name" value="His_kinase"/>
    <property type="match status" value="1"/>
</dbReference>
<keyword evidence="6 7" id="KW-0472">Membrane</keyword>
<dbReference type="Pfam" id="PF00672">
    <property type="entry name" value="HAMP"/>
    <property type="match status" value="1"/>
</dbReference>
<dbReference type="Gene3D" id="6.10.340.10">
    <property type="match status" value="1"/>
</dbReference>
<dbReference type="Gene3D" id="3.30.565.10">
    <property type="entry name" value="Histidine kinase-like ATPase, C-terminal domain"/>
    <property type="match status" value="1"/>
</dbReference>
<keyword evidence="7" id="KW-1133">Transmembrane helix</keyword>
<dbReference type="PANTHER" id="PTHR34220:SF7">
    <property type="entry name" value="SENSOR HISTIDINE KINASE YPDA"/>
    <property type="match status" value="1"/>
</dbReference>
<feature type="domain" description="HAMP" evidence="8">
    <location>
        <begin position="324"/>
        <end position="376"/>
    </location>
</feature>
<dbReference type="SMART" id="SM00304">
    <property type="entry name" value="HAMP"/>
    <property type="match status" value="1"/>
</dbReference>
<keyword evidence="7" id="KW-0812">Transmembrane</keyword>
<dbReference type="SUPFAM" id="SSF158472">
    <property type="entry name" value="HAMP domain-like"/>
    <property type="match status" value="1"/>
</dbReference>